<keyword evidence="2" id="KW-0521">NADP</keyword>
<feature type="region of interest" description="Disordered" evidence="4">
    <location>
        <begin position="586"/>
        <end position="605"/>
    </location>
</feature>
<feature type="transmembrane region" description="Helical" evidence="5">
    <location>
        <begin position="15"/>
        <end position="36"/>
    </location>
</feature>
<reference evidence="6" key="1">
    <citation type="submission" date="2020-05" db="EMBL/GenBank/DDBJ databases">
        <title>Mycena genomes resolve the evolution of fungal bioluminescence.</title>
        <authorList>
            <person name="Tsai I.J."/>
        </authorList>
    </citation>
    <scope>NUCLEOTIDE SEQUENCE</scope>
    <source>
        <strain evidence="6">160909Yilan</strain>
    </source>
</reference>
<keyword evidence="7" id="KW-1185">Reference proteome</keyword>
<dbReference type="PROSITE" id="PS00061">
    <property type="entry name" value="ADH_SHORT"/>
    <property type="match status" value="2"/>
</dbReference>
<dbReference type="PRINTS" id="PR00080">
    <property type="entry name" value="SDRFAMILY"/>
</dbReference>
<protein>
    <submittedName>
        <fullName evidence="6">Uncharacterized protein</fullName>
    </submittedName>
</protein>
<dbReference type="GO" id="GO:0016491">
    <property type="term" value="F:oxidoreductase activity"/>
    <property type="evidence" value="ECO:0007669"/>
    <property type="project" value="UniProtKB-KW"/>
</dbReference>
<dbReference type="InterPro" id="IPR036291">
    <property type="entry name" value="NAD(P)-bd_dom_sf"/>
</dbReference>
<dbReference type="OrthoDB" id="498125at2759"/>
<dbReference type="Proteomes" id="UP000623467">
    <property type="component" value="Unassembled WGS sequence"/>
</dbReference>
<keyword evidence="3" id="KW-0560">Oxidoreductase</keyword>
<dbReference type="InterPro" id="IPR020904">
    <property type="entry name" value="Sc_DH/Rdtase_CS"/>
</dbReference>
<keyword evidence="5" id="KW-0812">Transmembrane</keyword>
<evidence type="ECO:0000313" key="6">
    <source>
        <dbReference type="EMBL" id="KAF7364310.1"/>
    </source>
</evidence>
<dbReference type="AlphaFoldDB" id="A0A8H6YUW6"/>
<organism evidence="6 7">
    <name type="scientific">Mycena sanguinolenta</name>
    <dbReference type="NCBI Taxonomy" id="230812"/>
    <lineage>
        <taxon>Eukaryota</taxon>
        <taxon>Fungi</taxon>
        <taxon>Dikarya</taxon>
        <taxon>Basidiomycota</taxon>
        <taxon>Agaricomycotina</taxon>
        <taxon>Agaricomycetes</taxon>
        <taxon>Agaricomycetidae</taxon>
        <taxon>Agaricales</taxon>
        <taxon>Marasmiineae</taxon>
        <taxon>Mycenaceae</taxon>
        <taxon>Mycena</taxon>
    </lineage>
</organism>
<dbReference type="PANTHER" id="PTHR24321:SF8">
    <property type="entry name" value="ESTRADIOL 17-BETA-DEHYDROGENASE 8-RELATED"/>
    <property type="match status" value="1"/>
</dbReference>
<dbReference type="FunFam" id="3.40.50.720:FF:000084">
    <property type="entry name" value="Short-chain dehydrogenase reductase"/>
    <property type="match status" value="2"/>
</dbReference>
<sequence>MVDEMRAFLNPDAFAISQAAFITQSQAIHILLPLSFRSCGTMMMSMERFIKYRDRGGFSISFLSLFLTGMSSKGVALVTGAAQGIGRSIALRLADDGFDVVVNDLSGNAENLQTLVDQIQKKGRRCSHFIADVSLEEQVKGMVDHAVAQLGSLDVMIANAGILGPVGPLVELSTEQWDHVLGVNARGTFLCYKYAGMQMIKQGRGGRIIGACSLLGKRGMDVLTAYSASKYAIRGITQAAALEFGPHNITVNAYAPGAIKTPSLALMDPSEGLDLVRALSPLKQVGLPEDIASLVSFLASKESQFITGAHNPYILPSFSALRFPTNVFSLFLTVMSSKGVALVTGAAQGIGRSIALRLADDGFDVVINDLASNAENLQMLADEIQKKGRKCSQFIADVSQEEQVKAMVEHAVDTLGSLDVMVANAGVLGPVGPLVELSTEQWDHVLGVNARGTFLCYKYTGMQMIKQGRGGRIIGACSLTGKRGINILSAYSASKYAIRGITQAAALEFGPHNITVNAYAPGCIKTPALAELDPSEGLDLARAMSPLNQVGVPEDIASLVSFLASKESQFLTGAHNPLHRGISIDDEPSTVQGNRFQSTAPRFFD</sequence>
<gene>
    <name evidence="6" type="ORF">MSAN_01091000</name>
</gene>
<dbReference type="PANTHER" id="PTHR24321">
    <property type="entry name" value="DEHYDROGENASES, SHORT CHAIN"/>
    <property type="match status" value="1"/>
</dbReference>
<proteinExistence type="inferred from homology"/>
<evidence type="ECO:0000256" key="1">
    <source>
        <dbReference type="ARBA" id="ARBA00006484"/>
    </source>
</evidence>
<name>A0A8H6YUW6_9AGAR</name>
<keyword evidence="5" id="KW-1133">Transmembrane helix</keyword>
<comment type="caution">
    <text evidence="6">The sequence shown here is derived from an EMBL/GenBank/DDBJ whole genome shotgun (WGS) entry which is preliminary data.</text>
</comment>
<evidence type="ECO:0000256" key="2">
    <source>
        <dbReference type="ARBA" id="ARBA00022857"/>
    </source>
</evidence>
<dbReference type="Gene3D" id="3.40.50.720">
    <property type="entry name" value="NAD(P)-binding Rossmann-like Domain"/>
    <property type="match status" value="2"/>
</dbReference>
<accession>A0A8H6YUW6</accession>
<keyword evidence="5" id="KW-0472">Membrane</keyword>
<evidence type="ECO:0000256" key="5">
    <source>
        <dbReference type="SAM" id="Phobius"/>
    </source>
</evidence>
<dbReference type="SUPFAM" id="SSF51735">
    <property type="entry name" value="NAD(P)-binding Rossmann-fold domains"/>
    <property type="match status" value="2"/>
</dbReference>
<dbReference type="InterPro" id="IPR002347">
    <property type="entry name" value="SDR_fam"/>
</dbReference>
<dbReference type="Pfam" id="PF13561">
    <property type="entry name" value="adh_short_C2"/>
    <property type="match status" value="2"/>
</dbReference>
<evidence type="ECO:0000256" key="3">
    <source>
        <dbReference type="ARBA" id="ARBA00023002"/>
    </source>
</evidence>
<dbReference type="PRINTS" id="PR00081">
    <property type="entry name" value="GDHRDH"/>
</dbReference>
<dbReference type="EMBL" id="JACAZH010000007">
    <property type="protein sequence ID" value="KAF7364310.1"/>
    <property type="molecule type" value="Genomic_DNA"/>
</dbReference>
<feature type="transmembrane region" description="Helical" evidence="5">
    <location>
        <begin position="57"/>
        <end position="82"/>
    </location>
</feature>
<comment type="similarity">
    <text evidence="1">Belongs to the short-chain dehydrogenases/reductases (SDR) family.</text>
</comment>
<feature type="compositionally biased region" description="Polar residues" evidence="4">
    <location>
        <begin position="589"/>
        <end position="605"/>
    </location>
</feature>
<evidence type="ECO:0000256" key="4">
    <source>
        <dbReference type="SAM" id="MobiDB-lite"/>
    </source>
</evidence>
<evidence type="ECO:0000313" key="7">
    <source>
        <dbReference type="Proteomes" id="UP000623467"/>
    </source>
</evidence>